<evidence type="ECO:0000313" key="1">
    <source>
        <dbReference type="EMBL" id="CEP12133.1"/>
    </source>
</evidence>
<gene>
    <name evidence="1" type="primary">PARPA_06055.1 scaffold 20777</name>
</gene>
<protein>
    <submittedName>
        <fullName evidence="1">Uncharacterized protein</fullName>
    </submittedName>
</protein>
<dbReference type="Proteomes" id="UP000054107">
    <property type="component" value="Unassembled WGS sequence"/>
</dbReference>
<name>A0A0B7N9N1_9FUNG</name>
<dbReference type="AlphaFoldDB" id="A0A0B7N9N1"/>
<proteinExistence type="predicted"/>
<keyword evidence="2" id="KW-1185">Reference proteome</keyword>
<dbReference type="EMBL" id="LN727414">
    <property type="protein sequence ID" value="CEP12133.1"/>
    <property type="molecule type" value="Genomic_DNA"/>
</dbReference>
<organism evidence="1 2">
    <name type="scientific">Parasitella parasitica</name>
    <dbReference type="NCBI Taxonomy" id="35722"/>
    <lineage>
        <taxon>Eukaryota</taxon>
        <taxon>Fungi</taxon>
        <taxon>Fungi incertae sedis</taxon>
        <taxon>Mucoromycota</taxon>
        <taxon>Mucoromycotina</taxon>
        <taxon>Mucoromycetes</taxon>
        <taxon>Mucorales</taxon>
        <taxon>Mucorineae</taxon>
        <taxon>Mucoraceae</taxon>
        <taxon>Parasitella</taxon>
    </lineage>
</organism>
<sequence length="566" mass="58216">MLEYFFFVVFTTYLLRAILPAYAAPFLQDFGLYHILVLFVVVGCHDTTMQAIYCICVGWQRLVSFARRWPLLVPCLLKLLSRSASGADSCARSAFRWLSGLFSAAASSLARSGSRLLCGRGSSHSPSDFVDLTPFGKCHLAVCATGPAIREHVWAGVSPFAAGARPVMPWMSLDDISSAAAAGPLAKPFVALRVVRPATAVSAVPYDGAFLRAATSRLPAPLCMLPPSCPGRTFAFAPAAVVPAPVPAPFAAPAFAPGPPAACPAALGSRGVRFKASRVGGGAAVCGVVRAVCGAGRAPKAVKKPSPGNLRRLARAALAAGMVKPAPFSFFSAASRRAANDVGIWYGFCPAASVSGLAGSFSARPACGCACRTHIGGRGSCARRPCATQGIVSRCLVSSRVSKPLPRPLAIRRLRRRAKCLLAERAANLAAIKVAVARARALNALAFGAPGSSLCPRLPAAVAPQPGLAFARTARSADVGQPLTGGSLVRAPGLCSSALRAIARSSAALSVRCWGASEPFSGVAPQRAMGRSASVLTRTLVVAAAADPSGVGALTAAFAAWQPFAA</sequence>
<accession>A0A0B7N9N1</accession>
<evidence type="ECO:0000313" key="2">
    <source>
        <dbReference type="Proteomes" id="UP000054107"/>
    </source>
</evidence>
<reference evidence="1 2" key="1">
    <citation type="submission" date="2014-09" db="EMBL/GenBank/DDBJ databases">
        <authorList>
            <person name="Ellenberger Sabrina"/>
        </authorList>
    </citation>
    <scope>NUCLEOTIDE SEQUENCE [LARGE SCALE GENOMIC DNA]</scope>
    <source>
        <strain evidence="1 2">CBS 412.66</strain>
    </source>
</reference>